<feature type="region of interest" description="Disordered" evidence="1">
    <location>
        <begin position="1"/>
        <end position="21"/>
    </location>
</feature>
<reference evidence="3" key="4">
    <citation type="submission" date="2015-06" db="UniProtKB">
        <authorList>
            <consortium name="EnsemblMetazoa"/>
        </authorList>
    </citation>
    <scope>IDENTIFICATION</scope>
</reference>
<sequence length="79" mass="8385">MEKARAREPLPAADDNDDGGRVAWSSCEERQQAATAAATTATATATVFHPSIHHYTAAAHGTNVRVGASEQQPNLKRKS</sequence>
<dbReference type="Proteomes" id="UP000000673">
    <property type="component" value="Unassembled WGS sequence"/>
</dbReference>
<reference evidence="2" key="3">
    <citation type="journal article" date="2013" name="Nucleic Acids Res.">
        <title>The genome of Anopheles darlingi, the main neotropical malaria vector.</title>
        <authorList>
            <person name="Marinotti O."/>
            <person name="Cerqueira G.C."/>
            <person name="de Almeida L.G."/>
            <person name="Ferro M.I."/>
            <person name="Loreto E.L."/>
            <person name="Zaha A."/>
            <person name="Teixeira S.M."/>
            <person name="Wespiser A.R."/>
            <person name="Almeida E Silva A."/>
            <person name="Schlindwein A.D."/>
            <person name="Pacheco A.C."/>
            <person name="Silva A.L."/>
            <person name="Graveley B.R."/>
            <person name="Walenz B.P."/>
            <person name="Lima Bde A."/>
            <person name="Ribeiro C.A."/>
            <person name="Nunes-Silva C.G."/>
            <person name="de Carvalho C.R."/>
            <person name="Soares C.M."/>
            <person name="de Menezes C.B."/>
            <person name="Matiolli C."/>
            <person name="Caffrey D."/>
            <person name="Araujo D.A."/>
            <person name="de Oliveira D.M."/>
            <person name="Golenbock D."/>
            <person name="Grisard E.C."/>
            <person name="Fantinatti-Garboggini F."/>
            <person name="de Carvalho F.M."/>
            <person name="Barcellos F.G."/>
            <person name="Prosdocimi F."/>
            <person name="May G."/>
            <person name="Azevedo Junior G.M."/>
            <person name="Guimaraes G.M."/>
            <person name="Goldman G.H."/>
            <person name="Padilha I.Q."/>
            <person name="Batista Jda S."/>
            <person name="Ferro J.A."/>
            <person name="Ribeiro J.M."/>
            <person name="Fietto J.L."/>
            <person name="Dabbas K.M."/>
            <person name="Cerdeira L."/>
            <person name="Agnez-Lima L.F."/>
            <person name="Brocchi M."/>
            <person name="de Carvalho M.O."/>
            <person name="Teixeira Mde M."/>
            <person name="Diniz Maia Mde M."/>
            <person name="Goldman M.H."/>
            <person name="Cruz Schneider M.P."/>
            <person name="Felipe M.S."/>
            <person name="Hungria M."/>
            <person name="Nicolas M.F."/>
            <person name="Pereira M."/>
            <person name="Montes M.A."/>
            <person name="Cantao M.E."/>
            <person name="Vincentz M."/>
            <person name="Rafael M.S."/>
            <person name="Silverman N."/>
            <person name="Stoco P.H."/>
            <person name="Souza R.C."/>
            <person name="Vicentini R."/>
            <person name="Gazzinelli R.T."/>
            <person name="Neves Rde O."/>
            <person name="Silva R."/>
            <person name="Astolfi-Filho S."/>
            <person name="Maciel T.E."/>
            <person name="Urmenyi T.P."/>
            <person name="Tadei W.P."/>
            <person name="Camargo E.P."/>
            <person name="de Vasconcelos A.T."/>
        </authorList>
    </citation>
    <scope>NUCLEOTIDE SEQUENCE</scope>
</reference>
<gene>
    <name evidence="2" type="ORF">AND_009760</name>
</gene>
<protein>
    <submittedName>
        <fullName evidence="2 3">Uncharacterized protein</fullName>
    </submittedName>
</protein>
<reference evidence="2 4" key="1">
    <citation type="journal article" date="2010" name="BMC Genomics">
        <title>Combination of measures distinguishes pre-miRNAs from other stem-loops in the genome of the newly sequenced Anopheles darlingi.</title>
        <authorList>
            <person name="Mendes N.D."/>
            <person name="Freitas A.T."/>
            <person name="Vasconcelos A.T."/>
            <person name="Sagot M.F."/>
        </authorList>
    </citation>
    <scope>NUCLEOTIDE SEQUENCE</scope>
</reference>
<dbReference type="AlphaFoldDB" id="W5J322"/>
<feature type="compositionally biased region" description="Polar residues" evidence="1">
    <location>
        <begin position="69"/>
        <end position="79"/>
    </location>
</feature>
<dbReference type="VEuPathDB" id="VectorBase:ADAC009760"/>
<evidence type="ECO:0000313" key="4">
    <source>
        <dbReference type="Proteomes" id="UP000000673"/>
    </source>
</evidence>
<evidence type="ECO:0000313" key="2">
    <source>
        <dbReference type="EMBL" id="ETN58737.1"/>
    </source>
</evidence>
<name>W5J322_ANODA</name>
<dbReference type="HOGENOM" id="CLU_2607961_0_0_1"/>
<evidence type="ECO:0000256" key="1">
    <source>
        <dbReference type="SAM" id="MobiDB-lite"/>
    </source>
</evidence>
<evidence type="ECO:0000313" key="3">
    <source>
        <dbReference type="EnsemblMetazoa" id="ADAC009760-PA"/>
    </source>
</evidence>
<dbReference type="EMBL" id="ADMH02002125">
    <property type="protein sequence ID" value="ETN58737.1"/>
    <property type="molecule type" value="Genomic_DNA"/>
</dbReference>
<proteinExistence type="predicted"/>
<reference evidence="2" key="2">
    <citation type="submission" date="2010-05" db="EMBL/GenBank/DDBJ databases">
        <authorList>
            <person name="Almeida L.G."/>
            <person name="Nicolas M.F."/>
            <person name="Souza R.C."/>
            <person name="Vasconcelos A.T.R."/>
        </authorList>
    </citation>
    <scope>NUCLEOTIDE SEQUENCE</scope>
</reference>
<accession>W5J322</accession>
<organism evidence="2">
    <name type="scientific">Anopheles darlingi</name>
    <name type="common">Mosquito</name>
    <dbReference type="NCBI Taxonomy" id="43151"/>
    <lineage>
        <taxon>Eukaryota</taxon>
        <taxon>Metazoa</taxon>
        <taxon>Ecdysozoa</taxon>
        <taxon>Arthropoda</taxon>
        <taxon>Hexapoda</taxon>
        <taxon>Insecta</taxon>
        <taxon>Pterygota</taxon>
        <taxon>Neoptera</taxon>
        <taxon>Endopterygota</taxon>
        <taxon>Diptera</taxon>
        <taxon>Nematocera</taxon>
        <taxon>Culicoidea</taxon>
        <taxon>Culicidae</taxon>
        <taxon>Anophelinae</taxon>
        <taxon>Anopheles</taxon>
    </lineage>
</organism>
<feature type="region of interest" description="Disordered" evidence="1">
    <location>
        <begin position="59"/>
        <end position="79"/>
    </location>
</feature>
<dbReference type="EnsemblMetazoa" id="ADAC009760-RA">
    <property type="protein sequence ID" value="ADAC009760-PA"/>
    <property type="gene ID" value="ADAC009760"/>
</dbReference>
<keyword evidence="4" id="KW-1185">Reference proteome</keyword>